<proteinExistence type="predicted"/>
<name>A0ABN1GJX2_9ACTN</name>
<dbReference type="Pfam" id="PF13489">
    <property type="entry name" value="Methyltransf_23"/>
    <property type="match status" value="1"/>
</dbReference>
<gene>
    <name evidence="1" type="ORF">GCM10009547_13730</name>
</gene>
<dbReference type="GO" id="GO:0032259">
    <property type="term" value="P:methylation"/>
    <property type="evidence" value="ECO:0007669"/>
    <property type="project" value="UniProtKB-KW"/>
</dbReference>
<dbReference type="InterPro" id="IPR029063">
    <property type="entry name" value="SAM-dependent_MTases_sf"/>
</dbReference>
<protein>
    <submittedName>
        <fullName evidence="1">Class I SAM-dependent methyltransferase</fullName>
    </submittedName>
</protein>
<accession>A0ABN1GJX2</accession>
<organism evidence="1 2">
    <name type="scientific">Sporichthya brevicatena</name>
    <dbReference type="NCBI Taxonomy" id="171442"/>
    <lineage>
        <taxon>Bacteria</taxon>
        <taxon>Bacillati</taxon>
        <taxon>Actinomycetota</taxon>
        <taxon>Actinomycetes</taxon>
        <taxon>Sporichthyales</taxon>
        <taxon>Sporichthyaceae</taxon>
        <taxon>Sporichthya</taxon>
    </lineage>
</organism>
<reference evidence="1 2" key="1">
    <citation type="journal article" date="2019" name="Int. J. Syst. Evol. Microbiol.">
        <title>The Global Catalogue of Microorganisms (GCM) 10K type strain sequencing project: providing services to taxonomists for standard genome sequencing and annotation.</title>
        <authorList>
            <consortium name="The Broad Institute Genomics Platform"/>
            <consortium name="The Broad Institute Genome Sequencing Center for Infectious Disease"/>
            <person name="Wu L."/>
            <person name="Ma J."/>
        </authorList>
    </citation>
    <scope>NUCLEOTIDE SEQUENCE [LARGE SCALE GENOMIC DNA]</scope>
    <source>
        <strain evidence="1 2">JCM 10671</strain>
    </source>
</reference>
<dbReference type="SUPFAM" id="SSF53335">
    <property type="entry name" value="S-adenosyl-L-methionine-dependent methyltransferases"/>
    <property type="match status" value="1"/>
</dbReference>
<dbReference type="EMBL" id="BAAAHE010000010">
    <property type="protein sequence ID" value="GAA0613091.1"/>
    <property type="molecule type" value="Genomic_DNA"/>
</dbReference>
<dbReference type="CDD" id="cd02440">
    <property type="entry name" value="AdoMet_MTases"/>
    <property type="match status" value="1"/>
</dbReference>
<keyword evidence="2" id="KW-1185">Reference proteome</keyword>
<dbReference type="Proteomes" id="UP001500957">
    <property type="component" value="Unassembled WGS sequence"/>
</dbReference>
<evidence type="ECO:0000313" key="2">
    <source>
        <dbReference type="Proteomes" id="UP001500957"/>
    </source>
</evidence>
<dbReference type="RefSeq" id="WP_344602993.1">
    <property type="nucleotide sequence ID" value="NZ_BAAAHE010000010.1"/>
</dbReference>
<dbReference type="Gene3D" id="3.40.50.150">
    <property type="entry name" value="Vaccinia Virus protein VP39"/>
    <property type="match status" value="1"/>
</dbReference>
<comment type="caution">
    <text evidence="1">The sequence shown here is derived from an EMBL/GenBank/DDBJ whole genome shotgun (WGS) entry which is preliminary data.</text>
</comment>
<sequence length="376" mass="43007">MCDTCAPPAPPTSQADYEAMFDAARPYYQAEIAKGIDRFWYPRRHDCPWCASKDLKRMFAARDTTQGKPGRFELNRCRTCGHVFQNPMLNPDGLNFYYKDFYDGIGRATMEAVFDPRTEIYQSRAKMLSPFFGPGEGPRNWLDIGAGYGHFCRDAATVFPGTTFHGLDQGQGVLDAVEKGWISHAHHSWFPDLEAELTGRYDVISMFHYLEHVMDIRTELDLTHRVMPDGGYLLIEVPNPESILRVLGRWWIQWFQPQHLHMPPLGNLLAALTERNLKPVAVQLAEAHIPVDLICAAGAPFMAYAPHPGAPWLTQPRTKWREKRHELVWTKVSPPFLKFAYRADNWLDPIIRRTGQANLYRVLCRKEGPNPLARGV</sequence>
<dbReference type="GO" id="GO:0008168">
    <property type="term" value="F:methyltransferase activity"/>
    <property type="evidence" value="ECO:0007669"/>
    <property type="project" value="UniProtKB-KW"/>
</dbReference>
<keyword evidence="1" id="KW-0808">Transferase</keyword>
<evidence type="ECO:0000313" key="1">
    <source>
        <dbReference type="EMBL" id="GAA0613091.1"/>
    </source>
</evidence>
<keyword evidence="1" id="KW-0489">Methyltransferase</keyword>